<dbReference type="SUPFAM" id="SSF54001">
    <property type="entry name" value="Cysteine proteinases"/>
    <property type="match status" value="2"/>
</dbReference>
<evidence type="ECO:0000256" key="3">
    <source>
        <dbReference type="ARBA" id="ARBA00022801"/>
    </source>
</evidence>
<dbReference type="GO" id="GO:0006508">
    <property type="term" value="P:proteolysis"/>
    <property type="evidence" value="ECO:0007669"/>
    <property type="project" value="UniProtKB-KW"/>
</dbReference>
<feature type="domain" description="Peptidase C51" evidence="7">
    <location>
        <begin position="273"/>
        <end position="417"/>
    </location>
</feature>
<dbReference type="InterPro" id="IPR038765">
    <property type="entry name" value="Papain-like_cys_pep_sf"/>
</dbReference>
<keyword evidence="2" id="KW-0645">Protease</keyword>
<feature type="compositionally biased region" description="Basic residues" evidence="5">
    <location>
        <begin position="79"/>
        <end position="92"/>
    </location>
</feature>
<organism evidence="9 10">
    <name type="scientific">Ancrocorticia populi</name>
    <dbReference type="NCBI Taxonomy" id="2175228"/>
    <lineage>
        <taxon>Bacteria</taxon>
        <taxon>Bacillati</taxon>
        <taxon>Actinomycetota</taxon>
        <taxon>Actinomycetes</taxon>
        <taxon>Actinomycetales</taxon>
        <taxon>Actinomycetaceae</taxon>
        <taxon>Ancrocorticia</taxon>
    </lineage>
</organism>
<dbReference type="PROSITE" id="PS50911">
    <property type="entry name" value="CHAP"/>
    <property type="match status" value="1"/>
</dbReference>
<evidence type="ECO:0000313" key="10">
    <source>
        <dbReference type="Proteomes" id="UP000245283"/>
    </source>
</evidence>
<evidence type="ECO:0000256" key="1">
    <source>
        <dbReference type="ARBA" id="ARBA00007074"/>
    </source>
</evidence>
<keyword evidence="3" id="KW-0378">Hydrolase</keyword>
<feature type="region of interest" description="Disordered" evidence="5">
    <location>
        <begin position="79"/>
        <end position="115"/>
    </location>
</feature>
<dbReference type="PANTHER" id="PTHR47053:SF1">
    <property type="entry name" value="MUREIN DD-ENDOPEPTIDASE MEPH-RELATED"/>
    <property type="match status" value="1"/>
</dbReference>
<protein>
    <submittedName>
        <fullName evidence="9">Uncharacterized protein</fullName>
    </submittedName>
</protein>
<comment type="caution">
    <text evidence="9">The sequence shown here is derived from an EMBL/GenBank/DDBJ whole genome shotgun (WGS) entry which is preliminary data.</text>
</comment>
<dbReference type="InterPro" id="IPR000064">
    <property type="entry name" value="NLP_P60_dom"/>
</dbReference>
<evidence type="ECO:0000256" key="4">
    <source>
        <dbReference type="ARBA" id="ARBA00022807"/>
    </source>
</evidence>
<evidence type="ECO:0000256" key="2">
    <source>
        <dbReference type="ARBA" id="ARBA00022670"/>
    </source>
</evidence>
<feature type="domain" description="NlpC/P60" evidence="8">
    <location>
        <begin position="441"/>
        <end position="584"/>
    </location>
</feature>
<evidence type="ECO:0000256" key="5">
    <source>
        <dbReference type="SAM" id="MobiDB-lite"/>
    </source>
</evidence>
<keyword evidence="4" id="KW-0788">Thiol protease</keyword>
<keyword evidence="6" id="KW-0472">Membrane</keyword>
<dbReference type="RefSeq" id="WP_109092580.1">
    <property type="nucleotide sequence ID" value="NZ_QETB01000001.1"/>
</dbReference>
<dbReference type="InterPro" id="IPR051202">
    <property type="entry name" value="Peptidase_C40"/>
</dbReference>
<dbReference type="PROSITE" id="PS51935">
    <property type="entry name" value="NLPC_P60"/>
    <property type="match status" value="1"/>
</dbReference>
<dbReference type="GO" id="GO:0008234">
    <property type="term" value="F:cysteine-type peptidase activity"/>
    <property type="evidence" value="ECO:0007669"/>
    <property type="project" value="UniProtKB-KW"/>
</dbReference>
<proteinExistence type="inferred from homology"/>
<comment type="similarity">
    <text evidence="1">Belongs to the peptidase C40 family.</text>
</comment>
<sequence>MSNRFRDTTKVNYVKPHSRAKSAMGGSVRAVRTAGETVQADETQAPTTSLIQTRKATAWTAKTATKGATVATRKARKLGKKGYRSATRRTGKTSRPAGAAGIAGGASTASRAGEAGQHVKKVVRPVGKAATAGVAAQDAVVGEVAGEGDLQEKVGGLARLTAQQTGKTTGKATVKVGKKAAKPVGRVAAQGARRVGHVAARVATQTVARAVAMVTVKLGTVGTAFALPIVVIAVIVLAILSFIPSWITNFFLDEEISPISFAMGDDYPWADKVRDGSGNATDVFNTPNPETNYYYGNCTDFVYWRVNRDMGGGPGNWVYSHDDLTPNGGDGRLWGKEGKLPGWETISSPDDAQPGDIISFESGVFGHNHPAGHVAYVASVTDGEITTENYGAAQYYVEKIPEQTAKDYMASNDIVIKRNPALQDRADAILAGEVDDSVAPSGDANQAVAAAKGMLGLPYGRGQGNGSVDCCWLVYNAYKNGRGITLPMSSPGNPASMAKCEYAMYEVGMSSAGTYVSATTDNLKSGDILFFQSTSVSALYDNITHVGIYVGNGQMIDSIPGGGVGIRPLSFYRNSDIILPQAVRLAA</sequence>
<dbReference type="InterPro" id="IPR007921">
    <property type="entry name" value="CHAP_dom"/>
</dbReference>
<dbReference type="Proteomes" id="UP000245283">
    <property type="component" value="Unassembled WGS sequence"/>
</dbReference>
<evidence type="ECO:0000259" key="8">
    <source>
        <dbReference type="PROSITE" id="PS51935"/>
    </source>
</evidence>
<name>A0A2V1K9U9_9ACTO</name>
<dbReference type="EMBL" id="QETB01000001">
    <property type="protein sequence ID" value="PWF27080.1"/>
    <property type="molecule type" value="Genomic_DNA"/>
</dbReference>
<dbReference type="PANTHER" id="PTHR47053">
    <property type="entry name" value="MUREIN DD-ENDOPEPTIDASE MEPH-RELATED"/>
    <property type="match status" value="1"/>
</dbReference>
<dbReference type="Pfam" id="PF00877">
    <property type="entry name" value="NLPC_P60"/>
    <property type="match status" value="1"/>
</dbReference>
<dbReference type="AlphaFoldDB" id="A0A2V1K9U9"/>
<keyword evidence="6" id="KW-0812">Transmembrane</keyword>
<evidence type="ECO:0000256" key="6">
    <source>
        <dbReference type="SAM" id="Phobius"/>
    </source>
</evidence>
<feature type="compositionally biased region" description="Low complexity" evidence="5">
    <location>
        <begin position="97"/>
        <end position="115"/>
    </location>
</feature>
<gene>
    <name evidence="9" type="ORF">DD236_01340</name>
</gene>
<evidence type="ECO:0000313" key="9">
    <source>
        <dbReference type="EMBL" id="PWF27080.1"/>
    </source>
</evidence>
<dbReference type="OrthoDB" id="9766277at2"/>
<reference evidence="10" key="1">
    <citation type="submission" date="2018-05" db="EMBL/GenBank/DDBJ databases">
        <authorList>
            <person name="Li Y."/>
        </authorList>
    </citation>
    <scope>NUCLEOTIDE SEQUENCE [LARGE SCALE GENOMIC DNA]</scope>
    <source>
        <strain evidence="10">sk1b4</strain>
    </source>
</reference>
<dbReference type="Gene3D" id="3.90.1720.10">
    <property type="entry name" value="endopeptidase domain like (from Nostoc punctiforme)"/>
    <property type="match status" value="2"/>
</dbReference>
<feature type="transmembrane region" description="Helical" evidence="6">
    <location>
        <begin position="225"/>
        <end position="247"/>
    </location>
</feature>
<evidence type="ECO:0000259" key="7">
    <source>
        <dbReference type="PROSITE" id="PS50911"/>
    </source>
</evidence>
<keyword evidence="10" id="KW-1185">Reference proteome</keyword>
<accession>A0A2V1K9U9</accession>
<dbReference type="Pfam" id="PF05257">
    <property type="entry name" value="CHAP"/>
    <property type="match status" value="1"/>
</dbReference>
<keyword evidence="6" id="KW-1133">Transmembrane helix</keyword>